<comment type="caution">
    <text evidence="1">The sequence shown here is derived from an EMBL/GenBank/DDBJ whole genome shotgun (WGS) entry which is preliminary data.</text>
</comment>
<name>A0A3L8A4F5_9BACE</name>
<accession>A0A3L8A4F5</accession>
<protein>
    <submittedName>
        <fullName evidence="1">Uncharacterized protein</fullName>
    </submittedName>
</protein>
<evidence type="ECO:0000313" key="1">
    <source>
        <dbReference type="EMBL" id="RLT79086.1"/>
    </source>
</evidence>
<dbReference type="EMBL" id="RAZM01000064">
    <property type="protein sequence ID" value="RLT79086.1"/>
    <property type="molecule type" value="Genomic_DNA"/>
</dbReference>
<reference evidence="1 2" key="1">
    <citation type="submission" date="2018-09" db="EMBL/GenBank/DDBJ databases">
        <title>Murine metabolic-syndrome-specific gut microbial biobank.</title>
        <authorList>
            <person name="Liu C."/>
        </authorList>
    </citation>
    <scope>NUCLEOTIDE SEQUENCE [LARGE SCALE GENOMIC DNA]</scope>
    <source>
        <strain evidence="1 2">0.1X-D8-26</strain>
    </source>
</reference>
<dbReference type="Proteomes" id="UP000267159">
    <property type="component" value="Unassembled WGS sequence"/>
</dbReference>
<evidence type="ECO:0000313" key="2">
    <source>
        <dbReference type="Proteomes" id="UP000267159"/>
    </source>
</evidence>
<proteinExistence type="predicted"/>
<organism evidence="1 2">
    <name type="scientific">Bacteroides acidifaciens</name>
    <dbReference type="NCBI Taxonomy" id="85831"/>
    <lineage>
        <taxon>Bacteria</taxon>
        <taxon>Pseudomonadati</taxon>
        <taxon>Bacteroidota</taxon>
        <taxon>Bacteroidia</taxon>
        <taxon>Bacteroidales</taxon>
        <taxon>Bacteroidaceae</taxon>
        <taxon>Bacteroides</taxon>
    </lineage>
</organism>
<dbReference type="AlphaFoldDB" id="A0A3L8A4F5"/>
<gene>
    <name evidence="1" type="ORF">D7Y07_15535</name>
</gene>
<sequence>MTERIYHLVDFTLLDKYFPGLFKPAKNSLTDSLCYNPVSAVSALFANALLEGDSGLPPKKAIFSMISGLTDKIMWASQQLVSLP</sequence>
<dbReference type="RefSeq" id="WP_121766947.1">
    <property type="nucleotide sequence ID" value="NZ_RAZM01000064.1"/>
</dbReference>